<sequence length="127" mass="15330">MIRLSFYHSINNYDDKIYYDNNNFYPPDIELEIFSNSNSIVIYFTQKNISVEDWYNIWIACKQNISYKILINDPDNKLSIYTKNGYTYFELFGGNINNTIIKLNNNKTTKIFERIYQRTIFHNYTNV</sequence>
<dbReference type="EMBL" id="JN885995">
    <property type="protein sequence ID" value="AEX62448.1"/>
    <property type="molecule type" value="Genomic_DNA"/>
</dbReference>
<accession>H2EDH5</accession>
<reference evidence="1" key="1">
    <citation type="submission" date="2011-10" db="EMBL/GenBank/DDBJ databases">
        <title>Provirophages and transpovirons: unique mobilome of giant viruses.</title>
        <authorList>
            <person name="Desnues C."/>
            <person name="LaScola B."/>
            <person name="Yutin N."/>
            <person name="Fournous G."/>
            <person name="Koonin E."/>
            <person name="Raoult D."/>
        </authorList>
    </citation>
    <scope>NUCLEOTIDE SEQUENCE</scope>
    <source>
        <strain evidence="1">Mv13-mv</strain>
    </source>
</reference>
<protein>
    <submittedName>
        <fullName evidence="1">Uncharacterized protein</fullName>
    </submittedName>
</protein>
<gene>
    <name evidence="1" type="ORF">mv_L243</name>
</gene>
<organism evidence="1">
    <name type="scientific">Moumouvirus sp. 'Monve'</name>
    <dbReference type="NCBI Taxonomy" id="1128131"/>
    <lineage>
        <taxon>Viruses</taxon>
        <taxon>Varidnaviria</taxon>
        <taxon>Bamfordvirae</taxon>
        <taxon>Nucleocytoviricota</taxon>
        <taxon>Megaviricetes</taxon>
        <taxon>Imitervirales</taxon>
        <taxon>Mimiviridae</taxon>
        <taxon>Megamimivirinae</taxon>
        <taxon>Moumouvirus</taxon>
    </lineage>
</organism>
<evidence type="ECO:0000313" key="1">
    <source>
        <dbReference type="EMBL" id="AEX62448.1"/>
    </source>
</evidence>
<proteinExistence type="predicted"/>
<name>H2EDH5_9VIRU</name>